<organism evidence="3 4">
    <name type="scientific">Favolaschia claudopus</name>
    <dbReference type="NCBI Taxonomy" id="2862362"/>
    <lineage>
        <taxon>Eukaryota</taxon>
        <taxon>Fungi</taxon>
        <taxon>Dikarya</taxon>
        <taxon>Basidiomycota</taxon>
        <taxon>Agaricomycotina</taxon>
        <taxon>Agaricomycetes</taxon>
        <taxon>Agaricomycetidae</taxon>
        <taxon>Agaricales</taxon>
        <taxon>Marasmiineae</taxon>
        <taxon>Mycenaceae</taxon>
        <taxon>Favolaschia</taxon>
    </lineage>
</organism>
<reference evidence="3 4" key="1">
    <citation type="journal article" date="2024" name="J Genomics">
        <title>Draft genome sequencing and assembly of Favolaschia claudopus CIRM-BRFM 2984 isolated from oak limbs.</title>
        <authorList>
            <person name="Navarro D."/>
            <person name="Drula E."/>
            <person name="Chaduli D."/>
            <person name="Cazenave R."/>
            <person name="Ahrendt S."/>
            <person name="Wang J."/>
            <person name="Lipzen A."/>
            <person name="Daum C."/>
            <person name="Barry K."/>
            <person name="Grigoriev I.V."/>
            <person name="Favel A."/>
            <person name="Rosso M.N."/>
            <person name="Martin F."/>
        </authorList>
    </citation>
    <scope>NUCLEOTIDE SEQUENCE [LARGE SCALE GENOMIC DNA]</scope>
    <source>
        <strain evidence="3 4">CIRM-BRFM 2984</strain>
    </source>
</reference>
<sequence>MEPVQSRTDVGSETNVEEKDIPAPPRSLPFAILCKLWGPPGLVIAGQLILQTLAWTFFGVVWARGIVAIPTMGLPKAIWFKPLSFLFTNISSILAGISTFLFSWGVKQAIVQHLRTEGMSFETFLAGMSISSRQLIKDLKRKKWTALSIVVSVACFEQTSGWNTLLTPQQFVFDDDMWGRDIDLSSSLLKSQFASGTLDFCVFESSKQISLAVGQTESGFSALNGDRLFPTSTTVLDNDFNTSTGGIIPMVFDDIISSSWFPDTTVLPGSLSHPAAASSSRGLSWKWNMGQQGFSADVNCQFQDLNAGTTPSLFINPDPRMTNESQTVPTQYNISSNCAAPSALNSQSIYASAGDGTTGQGYVLMIACNGVDSYQLIFVGRGGLYSYLETTVCTFTPSVTRVQAGYSWDRSTSLTTIDMETLANGRPDIGGPAAVSAVQTIYNMMYFAQAISTNVVGDQIKSILENVQDFQADSIHYALEEYLRGVAEYSGSIFRACLSAQNGTFPNGVPSQMTILSTGKLHTEFFGWQFTATSSWILIPGTFVGLATIYIVLRALAMHPGNDRDGGEFKPDDPLDLVAASAAGGLPGVFSGSKKDREEAAKRVHMVLEHAPGYGLGLKHRGRRVSSV</sequence>
<evidence type="ECO:0000256" key="1">
    <source>
        <dbReference type="SAM" id="MobiDB-lite"/>
    </source>
</evidence>
<gene>
    <name evidence="3" type="ORF">R3P38DRAFT_2937924</name>
</gene>
<keyword evidence="2" id="KW-0472">Membrane</keyword>
<evidence type="ECO:0000313" key="4">
    <source>
        <dbReference type="Proteomes" id="UP001362999"/>
    </source>
</evidence>
<name>A0AAW0BNR9_9AGAR</name>
<evidence type="ECO:0000256" key="2">
    <source>
        <dbReference type="SAM" id="Phobius"/>
    </source>
</evidence>
<feature type="transmembrane region" description="Helical" evidence="2">
    <location>
        <begin position="83"/>
        <end position="106"/>
    </location>
</feature>
<keyword evidence="2" id="KW-1133">Transmembrane helix</keyword>
<feature type="transmembrane region" description="Helical" evidence="2">
    <location>
        <begin position="536"/>
        <end position="557"/>
    </location>
</feature>
<protein>
    <submittedName>
        <fullName evidence="3">Uncharacterized protein</fullName>
    </submittedName>
</protein>
<evidence type="ECO:0000313" key="3">
    <source>
        <dbReference type="EMBL" id="KAK7028724.1"/>
    </source>
</evidence>
<keyword evidence="4" id="KW-1185">Reference proteome</keyword>
<accession>A0AAW0BNR9</accession>
<proteinExistence type="predicted"/>
<dbReference type="AlphaFoldDB" id="A0AAW0BNR9"/>
<comment type="caution">
    <text evidence="3">The sequence shown here is derived from an EMBL/GenBank/DDBJ whole genome shotgun (WGS) entry which is preliminary data.</text>
</comment>
<dbReference type="Proteomes" id="UP001362999">
    <property type="component" value="Unassembled WGS sequence"/>
</dbReference>
<feature type="region of interest" description="Disordered" evidence="1">
    <location>
        <begin position="1"/>
        <end position="22"/>
    </location>
</feature>
<dbReference type="EMBL" id="JAWWNJ010000028">
    <property type="protein sequence ID" value="KAK7028724.1"/>
    <property type="molecule type" value="Genomic_DNA"/>
</dbReference>
<feature type="transmembrane region" description="Helical" evidence="2">
    <location>
        <begin position="42"/>
        <end position="63"/>
    </location>
</feature>
<keyword evidence="2" id="KW-0812">Transmembrane</keyword>
<feature type="compositionally biased region" description="Polar residues" evidence="1">
    <location>
        <begin position="1"/>
        <end position="14"/>
    </location>
</feature>